<sequence length="352" mass="39823">MAPLQVMTNQRVRSFGQTKRSTPEVPRPSASVLLISPSNQVLLLHRVQTSSSFPSAHVFPGGNLSTYHEEHVPQPDDPARHQDSDGYRRAAIRETFEESGILLATGRDGRLLEIDETERERARKLVHTNKLNFREWVAEKGGRPDIDGLVPFTRWITPTYVRKRFTTQMYVYFLPVSPPRASSSGSLPTNAEAVIPLPSPDGGVEHTAARFLPAADWLAQARHNEIILFPPQFFLLHLVAPFLAQLEEDDGKHASELERRRRQLHDFITTGDPPWGEKVICPEVIIGKRRSDGRTVLALDKPGWELRGSGRRGDLDWAVLVKFRKEGPRHVEVAKKKDILDEERIASARERL</sequence>
<organism evidence="9 10">
    <name type="scientific">Lineolata rhizophorae</name>
    <dbReference type="NCBI Taxonomy" id="578093"/>
    <lineage>
        <taxon>Eukaryota</taxon>
        <taxon>Fungi</taxon>
        <taxon>Dikarya</taxon>
        <taxon>Ascomycota</taxon>
        <taxon>Pezizomycotina</taxon>
        <taxon>Dothideomycetes</taxon>
        <taxon>Dothideomycetes incertae sedis</taxon>
        <taxon>Lineolatales</taxon>
        <taxon>Lineolataceae</taxon>
        <taxon>Lineolata</taxon>
    </lineage>
</organism>
<dbReference type="EMBL" id="MU001678">
    <property type="protein sequence ID" value="KAF2458445.1"/>
    <property type="molecule type" value="Genomic_DNA"/>
</dbReference>
<dbReference type="Proteomes" id="UP000799766">
    <property type="component" value="Unassembled WGS sequence"/>
</dbReference>
<evidence type="ECO:0000259" key="8">
    <source>
        <dbReference type="PROSITE" id="PS51462"/>
    </source>
</evidence>
<dbReference type="PANTHER" id="PTHR12318">
    <property type="entry name" value="TESTOSTERONE-REGULATED PROTEIN RP2"/>
    <property type="match status" value="1"/>
</dbReference>
<evidence type="ECO:0000313" key="9">
    <source>
        <dbReference type="EMBL" id="KAF2458445.1"/>
    </source>
</evidence>
<evidence type="ECO:0000256" key="2">
    <source>
        <dbReference type="ARBA" id="ARBA00001946"/>
    </source>
</evidence>
<dbReference type="PROSITE" id="PS51462">
    <property type="entry name" value="NUDIX"/>
    <property type="match status" value="1"/>
</dbReference>
<evidence type="ECO:0000256" key="1">
    <source>
        <dbReference type="ARBA" id="ARBA00001936"/>
    </source>
</evidence>
<proteinExistence type="predicted"/>
<name>A0A6A6P372_9PEZI</name>
<dbReference type="Gene3D" id="3.90.79.10">
    <property type="entry name" value="Nucleoside Triphosphate Pyrophosphohydrolase"/>
    <property type="match status" value="1"/>
</dbReference>
<feature type="domain" description="Nudix hydrolase" evidence="8">
    <location>
        <begin position="25"/>
        <end position="234"/>
    </location>
</feature>
<evidence type="ECO:0000256" key="7">
    <source>
        <dbReference type="SAM" id="MobiDB-lite"/>
    </source>
</evidence>
<dbReference type="AlphaFoldDB" id="A0A6A6P372"/>
<keyword evidence="6" id="KW-0464">Manganese</keyword>
<dbReference type="GO" id="GO:0046872">
    <property type="term" value="F:metal ion binding"/>
    <property type="evidence" value="ECO:0007669"/>
    <property type="project" value="UniProtKB-KW"/>
</dbReference>
<dbReference type="SUPFAM" id="SSF55811">
    <property type="entry name" value="Nudix"/>
    <property type="match status" value="1"/>
</dbReference>
<comment type="cofactor">
    <cofactor evidence="1">
        <name>Mn(2+)</name>
        <dbReference type="ChEBI" id="CHEBI:29035"/>
    </cofactor>
</comment>
<feature type="region of interest" description="Disordered" evidence="7">
    <location>
        <begin position="1"/>
        <end position="27"/>
    </location>
</feature>
<dbReference type="InterPro" id="IPR015797">
    <property type="entry name" value="NUDIX_hydrolase-like_dom_sf"/>
</dbReference>
<dbReference type="CDD" id="cd18870">
    <property type="entry name" value="NUDIX_AcylCoAdiphos_Nudt19"/>
    <property type="match status" value="1"/>
</dbReference>
<dbReference type="OrthoDB" id="1695362at2759"/>
<dbReference type="GO" id="GO:0005739">
    <property type="term" value="C:mitochondrion"/>
    <property type="evidence" value="ECO:0007669"/>
    <property type="project" value="TreeGrafter"/>
</dbReference>
<accession>A0A6A6P372</accession>
<reference evidence="9" key="1">
    <citation type="journal article" date="2020" name="Stud. Mycol.">
        <title>101 Dothideomycetes genomes: a test case for predicting lifestyles and emergence of pathogens.</title>
        <authorList>
            <person name="Haridas S."/>
            <person name="Albert R."/>
            <person name="Binder M."/>
            <person name="Bloem J."/>
            <person name="Labutti K."/>
            <person name="Salamov A."/>
            <person name="Andreopoulos B."/>
            <person name="Baker S."/>
            <person name="Barry K."/>
            <person name="Bills G."/>
            <person name="Bluhm B."/>
            <person name="Cannon C."/>
            <person name="Castanera R."/>
            <person name="Culley D."/>
            <person name="Daum C."/>
            <person name="Ezra D."/>
            <person name="Gonzalez J."/>
            <person name="Henrissat B."/>
            <person name="Kuo A."/>
            <person name="Liang C."/>
            <person name="Lipzen A."/>
            <person name="Lutzoni F."/>
            <person name="Magnuson J."/>
            <person name="Mondo S."/>
            <person name="Nolan M."/>
            <person name="Ohm R."/>
            <person name="Pangilinan J."/>
            <person name="Park H.-J."/>
            <person name="Ramirez L."/>
            <person name="Alfaro M."/>
            <person name="Sun H."/>
            <person name="Tritt A."/>
            <person name="Yoshinaga Y."/>
            <person name="Zwiers L.-H."/>
            <person name="Turgeon B."/>
            <person name="Goodwin S."/>
            <person name="Spatafora J."/>
            <person name="Crous P."/>
            <person name="Grigoriev I."/>
        </authorList>
    </citation>
    <scope>NUCLEOTIDE SEQUENCE</scope>
    <source>
        <strain evidence="9">ATCC 16933</strain>
    </source>
</reference>
<evidence type="ECO:0000256" key="6">
    <source>
        <dbReference type="ARBA" id="ARBA00023211"/>
    </source>
</evidence>
<feature type="region of interest" description="Disordered" evidence="7">
    <location>
        <begin position="64"/>
        <end position="83"/>
    </location>
</feature>
<keyword evidence="4" id="KW-0378">Hydrolase</keyword>
<keyword evidence="5" id="KW-0460">Magnesium</keyword>
<keyword evidence="3" id="KW-0479">Metal-binding</keyword>
<keyword evidence="10" id="KW-1185">Reference proteome</keyword>
<evidence type="ECO:0000256" key="3">
    <source>
        <dbReference type="ARBA" id="ARBA00022723"/>
    </source>
</evidence>
<evidence type="ECO:0000313" key="10">
    <source>
        <dbReference type="Proteomes" id="UP000799766"/>
    </source>
</evidence>
<evidence type="ECO:0000256" key="4">
    <source>
        <dbReference type="ARBA" id="ARBA00022801"/>
    </source>
</evidence>
<comment type="cofactor">
    <cofactor evidence="2">
        <name>Mg(2+)</name>
        <dbReference type="ChEBI" id="CHEBI:18420"/>
    </cofactor>
</comment>
<dbReference type="InterPro" id="IPR000086">
    <property type="entry name" value="NUDIX_hydrolase_dom"/>
</dbReference>
<feature type="compositionally biased region" description="Polar residues" evidence="7">
    <location>
        <begin position="1"/>
        <end position="20"/>
    </location>
</feature>
<feature type="compositionally biased region" description="Basic and acidic residues" evidence="7">
    <location>
        <begin position="67"/>
        <end position="83"/>
    </location>
</feature>
<dbReference type="InterPro" id="IPR039121">
    <property type="entry name" value="NUDT19"/>
</dbReference>
<gene>
    <name evidence="9" type="ORF">BDY21DRAFT_371265</name>
</gene>
<dbReference type="GO" id="GO:0016818">
    <property type="term" value="F:hydrolase activity, acting on acid anhydrides, in phosphorus-containing anhydrides"/>
    <property type="evidence" value="ECO:0007669"/>
    <property type="project" value="InterPro"/>
</dbReference>
<evidence type="ECO:0000256" key="5">
    <source>
        <dbReference type="ARBA" id="ARBA00022842"/>
    </source>
</evidence>
<dbReference type="PANTHER" id="PTHR12318:SF0">
    <property type="entry name" value="ACYL-COENZYME A DIPHOSPHATASE NUDT19"/>
    <property type="match status" value="1"/>
</dbReference>
<protein>
    <recommendedName>
        <fullName evidence="8">Nudix hydrolase domain-containing protein</fullName>
    </recommendedName>
</protein>